<dbReference type="InterPro" id="IPR036640">
    <property type="entry name" value="ABC1_TM_sf"/>
</dbReference>
<feature type="transmembrane region" description="Helical" evidence="9">
    <location>
        <begin position="269"/>
        <end position="287"/>
    </location>
</feature>
<feature type="transmembrane region" description="Helical" evidence="9">
    <location>
        <begin position="160"/>
        <end position="180"/>
    </location>
</feature>
<feature type="transmembrane region" description="Helical" evidence="9">
    <location>
        <begin position="21"/>
        <end position="42"/>
    </location>
</feature>
<gene>
    <name evidence="12" type="ORF">EFD62_01645</name>
</gene>
<dbReference type="InterPro" id="IPR017871">
    <property type="entry name" value="ABC_transporter-like_CS"/>
</dbReference>
<feature type="transmembrane region" description="Helical" evidence="9">
    <location>
        <begin position="137"/>
        <end position="154"/>
    </location>
</feature>
<dbReference type="InterPro" id="IPR003593">
    <property type="entry name" value="AAA+_ATPase"/>
</dbReference>
<dbReference type="InterPro" id="IPR011527">
    <property type="entry name" value="ABC1_TM_dom"/>
</dbReference>
<dbReference type="CDD" id="cd18781">
    <property type="entry name" value="ABC_6TM_AarD_CydDC_like"/>
    <property type="match status" value="1"/>
</dbReference>
<evidence type="ECO:0000256" key="3">
    <source>
        <dbReference type="ARBA" id="ARBA00022475"/>
    </source>
</evidence>
<evidence type="ECO:0000256" key="8">
    <source>
        <dbReference type="ARBA" id="ARBA00023136"/>
    </source>
</evidence>
<dbReference type="GO" id="GO:0140359">
    <property type="term" value="F:ABC-type transporter activity"/>
    <property type="evidence" value="ECO:0007669"/>
    <property type="project" value="InterPro"/>
</dbReference>
<evidence type="ECO:0000256" key="7">
    <source>
        <dbReference type="ARBA" id="ARBA00022989"/>
    </source>
</evidence>
<dbReference type="SMART" id="SM00382">
    <property type="entry name" value="AAA"/>
    <property type="match status" value="1"/>
</dbReference>
<dbReference type="AlphaFoldDB" id="A0A4Q0I8Q0"/>
<dbReference type="GO" id="GO:0034040">
    <property type="term" value="F:ATPase-coupled lipid transmembrane transporter activity"/>
    <property type="evidence" value="ECO:0007669"/>
    <property type="project" value="TreeGrafter"/>
</dbReference>
<keyword evidence="5" id="KW-0547">Nucleotide-binding</keyword>
<evidence type="ECO:0000259" key="11">
    <source>
        <dbReference type="PROSITE" id="PS50929"/>
    </source>
</evidence>
<dbReference type="FunFam" id="3.40.50.300:FF:000854">
    <property type="entry name" value="Multidrug ABC transporter ATP-binding protein"/>
    <property type="match status" value="1"/>
</dbReference>
<keyword evidence="7 9" id="KW-1133">Transmembrane helix</keyword>
<dbReference type="GO" id="GO:0005524">
    <property type="term" value="F:ATP binding"/>
    <property type="evidence" value="ECO:0007669"/>
    <property type="project" value="UniProtKB-KW"/>
</dbReference>
<comment type="subcellular location">
    <subcellularLocation>
        <location evidence="1">Cell membrane</location>
        <topology evidence="1">Multi-pass membrane protein</topology>
    </subcellularLocation>
</comment>
<evidence type="ECO:0000256" key="5">
    <source>
        <dbReference type="ARBA" id="ARBA00022741"/>
    </source>
</evidence>
<keyword evidence="6 12" id="KW-0067">ATP-binding</keyword>
<dbReference type="RefSeq" id="WP_128705683.1">
    <property type="nucleotide sequence ID" value="NZ_RLII01000001.1"/>
</dbReference>
<evidence type="ECO:0000256" key="2">
    <source>
        <dbReference type="ARBA" id="ARBA00022448"/>
    </source>
</evidence>
<feature type="domain" description="ABC transmembrane type-1" evidence="11">
    <location>
        <begin position="21"/>
        <end position="301"/>
    </location>
</feature>
<dbReference type="EMBL" id="RLII01000001">
    <property type="protein sequence ID" value="RXE60783.1"/>
    <property type="molecule type" value="Genomic_DNA"/>
</dbReference>
<evidence type="ECO:0000259" key="10">
    <source>
        <dbReference type="PROSITE" id="PS50893"/>
    </source>
</evidence>
<dbReference type="PANTHER" id="PTHR24221">
    <property type="entry name" value="ATP-BINDING CASSETTE SUB-FAMILY B"/>
    <property type="match status" value="1"/>
</dbReference>
<dbReference type="GO" id="GO:0016887">
    <property type="term" value="F:ATP hydrolysis activity"/>
    <property type="evidence" value="ECO:0007669"/>
    <property type="project" value="InterPro"/>
</dbReference>
<dbReference type="GO" id="GO:0005886">
    <property type="term" value="C:plasma membrane"/>
    <property type="evidence" value="ECO:0007669"/>
    <property type="project" value="UniProtKB-SubCell"/>
</dbReference>
<protein>
    <submittedName>
        <fullName evidence="12">ABC transporter ATP-binding protein/permease</fullName>
    </submittedName>
</protein>
<dbReference type="InterPro" id="IPR027417">
    <property type="entry name" value="P-loop_NTPase"/>
</dbReference>
<keyword evidence="13" id="KW-1185">Reference proteome</keyword>
<dbReference type="PROSITE" id="PS50893">
    <property type="entry name" value="ABC_TRANSPORTER_2"/>
    <property type="match status" value="1"/>
</dbReference>
<dbReference type="InterPro" id="IPR039421">
    <property type="entry name" value="Type_1_exporter"/>
</dbReference>
<dbReference type="PROSITE" id="PS00211">
    <property type="entry name" value="ABC_TRANSPORTER_1"/>
    <property type="match status" value="1"/>
</dbReference>
<dbReference type="Pfam" id="PF00664">
    <property type="entry name" value="ABC_membrane"/>
    <property type="match status" value="1"/>
</dbReference>
<evidence type="ECO:0000256" key="4">
    <source>
        <dbReference type="ARBA" id="ARBA00022692"/>
    </source>
</evidence>
<comment type="caution">
    <text evidence="12">The sequence shown here is derived from an EMBL/GenBank/DDBJ whole genome shotgun (WGS) entry which is preliminary data.</text>
</comment>
<evidence type="ECO:0000256" key="1">
    <source>
        <dbReference type="ARBA" id="ARBA00004651"/>
    </source>
</evidence>
<dbReference type="SUPFAM" id="SSF90123">
    <property type="entry name" value="ABC transporter transmembrane region"/>
    <property type="match status" value="1"/>
</dbReference>
<dbReference type="Gene3D" id="1.20.1560.10">
    <property type="entry name" value="ABC transporter type 1, transmembrane domain"/>
    <property type="match status" value="1"/>
</dbReference>
<dbReference type="Proteomes" id="UP000289166">
    <property type="component" value="Unassembled WGS sequence"/>
</dbReference>
<dbReference type="PANTHER" id="PTHR24221:SF654">
    <property type="entry name" value="ATP-BINDING CASSETTE SUB-FAMILY B MEMBER 6"/>
    <property type="match status" value="1"/>
</dbReference>
<dbReference type="SUPFAM" id="SSF52540">
    <property type="entry name" value="P-loop containing nucleoside triphosphate hydrolases"/>
    <property type="match status" value="1"/>
</dbReference>
<reference evidence="13" key="1">
    <citation type="submission" date="2018-11" db="EMBL/GenBank/DDBJ databases">
        <title>Genome sequencing of a novel mesophilic and cellulolytic organism within the genus Hungateiclostridium.</title>
        <authorList>
            <person name="Rettenmaier R."/>
            <person name="Liebl W."/>
            <person name="Zverlov V."/>
        </authorList>
    </citation>
    <scope>NUCLEOTIDE SEQUENCE [LARGE SCALE GENOMIC DNA]</scope>
    <source>
        <strain evidence="13">N2K1</strain>
    </source>
</reference>
<feature type="transmembrane region" description="Helical" evidence="9">
    <location>
        <begin position="243"/>
        <end position="263"/>
    </location>
</feature>
<keyword evidence="3" id="KW-1003">Cell membrane</keyword>
<evidence type="ECO:0000313" key="12">
    <source>
        <dbReference type="EMBL" id="RXE60783.1"/>
    </source>
</evidence>
<organism evidence="12 13">
    <name type="scientific">Acetivibrio mesophilus</name>
    <dbReference type="NCBI Taxonomy" id="2487273"/>
    <lineage>
        <taxon>Bacteria</taxon>
        <taxon>Bacillati</taxon>
        <taxon>Bacillota</taxon>
        <taxon>Clostridia</taxon>
        <taxon>Eubacteriales</taxon>
        <taxon>Oscillospiraceae</taxon>
        <taxon>Acetivibrio</taxon>
    </lineage>
</organism>
<dbReference type="Gene3D" id="3.40.50.300">
    <property type="entry name" value="P-loop containing nucleotide triphosphate hydrolases"/>
    <property type="match status" value="1"/>
</dbReference>
<keyword evidence="8 9" id="KW-0472">Membrane</keyword>
<feature type="domain" description="ABC transporter" evidence="10">
    <location>
        <begin position="332"/>
        <end position="566"/>
    </location>
</feature>
<accession>A0A4Q0I8Q0</accession>
<dbReference type="InterPro" id="IPR003439">
    <property type="entry name" value="ABC_transporter-like_ATP-bd"/>
</dbReference>
<keyword evidence="4 9" id="KW-0812">Transmembrane</keyword>
<feature type="transmembrane region" description="Helical" evidence="9">
    <location>
        <begin position="54"/>
        <end position="76"/>
    </location>
</feature>
<evidence type="ECO:0000256" key="6">
    <source>
        <dbReference type="ARBA" id="ARBA00022840"/>
    </source>
</evidence>
<keyword evidence="2" id="KW-0813">Transport</keyword>
<dbReference type="PROSITE" id="PS50929">
    <property type="entry name" value="ABC_TM1F"/>
    <property type="match status" value="1"/>
</dbReference>
<proteinExistence type="predicted"/>
<dbReference type="OrthoDB" id="9762778at2"/>
<sequence length="593" mass="65909">MIEKRLLSMLRQSKKYVYLNVLFQWITLLCSIGLIFTIGHFLQAAVEGTLERSHYILLLIVALLSIGIRFATNWLVVRASFLAARDVKKTLRGKIYKKLLNVGASYNQKVATSEVVQVSMEGVDQLETYFGKYYPQLFYSLLAPITLFIVLSFISFKAAIILLICVPLIPVTIAGTMTFAKRLLSKYWGIYTNLGDNFLENLQGLTTLKIYKSDDHINDEMNVHAENFRVITMKTLTMQLTSLTLMDLIAFGGAAIGIIIAGLELQSGAISIAGCFIITLLAADFFIPLRILGSYFHVAMNGIAASKKIFKILDLEEKSNRMLSIPEGRTDIVCKDLEFSYDENKVILHKVKFSFPKGSFTSIVGESGCGKSTIASVLTGLNTGYKGSVKIGGVELSQIDESVLMNTITLVGAGSYLFRGTVRENLLLVKSDATDIEMWNALEKVNLKDFLKNEGQGLDTMLNENMSNISGGQRQRLALARALLHDTPIYIFDEATSNIDVESENDIMAVVRELARTKTVILISHRLANVVPSDNIYVLSEGRIEEAGTHSQLLANGGKYARLYNAQRELEEYAIKEGVNDEKKQFVYNVAIV</sequence>
<dbReference type="Pfam" id="PF00005">
    <property type="entry name" value="ABC_tran"/>
    <property type="match status" value="1"/>
</dbReference>
<name>A0A4Q0I8Q0_9FIRM</name>
<evidence type="ECO:0000256" key="9">
    <source>
        <dbReference type="SAM" id="Phobius"/>
    </source>
</evidence>
<evidence type="ECO:0000313" key="13">
    <source>
        <dbReference type="Proteomes" id="UP000289166"/>
    </source>
</evidence>